<name>A0A8H7CNK6_9AGAR</name>
<accession>A0A8H7CNK6</accession>
<protein>
    <submittedName>
        <fullName evidence="2">Uncharacterized protein</fullName>
    </submittedName>
</protein>
<keyword evidence="3" id="KW-1185">Reference proteome</keyword>
<dbReference type="Proteomes" id="UP000623467">
    <property type="component" value="Unassembled WGS sequence"/>
</dbReference>
<comment type="caution">
    <text evidence="2">The sequence shown here is derived from an EMBL/GenBank/DDBJ whole genome shotgun (WGS) entry which is preliminary data.</text>
</comment>
<evidence type="ECO:0000256" key="1">
    <source>
        <dbReference type="SAM" id="MobiDB-lite"/>
    </source>
</evidence>
<gene>
    <name evidence="2" type="ORF">MSAN_01917400</name>
</gene>
<feature type="compositionally biased region" description="Low complexity" evidence="1">
    <location>
        <begin position="17"/>
        <end position="35"/>
    </location>
</feature>
<feature type="region of interest" description="Disordered" evidence="1">
    <location>
        <begin position="1"/>
        <end position="35"/>
    </location>
</feature>
<evidence type="ECO:0000313" key="3">
    <source>
        <dbReference type="Proteomes" id="UP000623467"/>
    </source>
</evidence>
<sequence>MTTVPGSSVPTPPHRFSASAPGASSSGTGSANSSGLMLTFKFHQPAASYTLAGTDPVDRAQATP</sequence>
<organism evidence="2 3">
    <name type="scientific">Mycena sanguinolenta</name>
    <dbReference type="NCBI Taxonomy" id="230812"/>
    <lineage>
        <taxon>Eukaryota</taxon>
        <taxon>Fungi</taxon>
        <taxon>Dikarya</taxon>
        <taxon>Basidiomycota</taxon>
        <taxon>Agaricomycotina</taxon>
        <taxon>Agaricomycetes</taxon>
        <taxon>Agaricomycetidae</taxon>
        <taxon>Agaricales</taxon>
        <taxon>Marasmiineae</taxon>
        <taxon>Mycenaceae</taxon>
        <taxon>Mycena</taxon>
    </lineage>
</organism>
<reference evidence="2" key="1">
    <citation type="submission" date="2020-05" db="EMBL/GenBank/DDBJ databases">
        <title>Mycena genomes resolve the evolution of fungal bioluminescence.</title>
        <authorList>
            <person name="Tsai I.J."/>
        </authorList>
    </citation>
    <scope>NUCLEOTIDE SEQUENCE</scope>
    <source>
        <strain evidence="2">160909Yilan</strain>
    </source>
</reference>
<dbReference type="AlphaFoldDB" id="A0A8H7CNK6"/>
<dbReference type="EMBL" id="JACAZH010000021">
    <property type="protein sequence ID" value="KAF7344364.1"/>
    <property type="molecule type" value="Genomic_DNA"/>
</dbReference>
<evidence type="ECO:0000313" key="2">
    <source>
        <dbReference type="EMBL" id="KAF7344364.1"/>
    </source>
</evidence>
<proteinExistence type="predicted"/>